<reference evidence="2 3" key="1">
    <citation type="submission" date="2018-11" db="EMBL/GenBank/DDBJ databases">
        <title>Draft genome sequence of Cellulomonas takizawaensis strain TKZ-21.</title>
        <authorList>
            <person name="Yamamura H."/>
            <person name="Hayashi T."/>
            <person name="Hamada M."/>
            <person name="Serisawa Y."/>
            <person name="Matsuyama K."/>
            <person name="Nakagawa Y."/>
            <person name="Otoguro M."/>
            <person name="Yanagida F."/>
            <person name="Hayakawa M."/>
        </authorList>
    </citation>
    <scope>NUCLEOTIDE SEQUENCE [LARGE SCALE GENOMIC DNA]</scope>
    <source>
        <strain evidence="2 3">TKZ-21</strain>
    </source>
</reference>
<evidence type="ECO:0000313" key="2">
    <source>
        <dbReference type="EMBL" id="GCD19281.1"/>
    </source>
</evidence>
<keyword evidence="1" id="KW-1133">Transmembrane helix</keyword>
<dbReference type="AlphaFoldDB" id="A0A401UX80"/>
<evidence type="ECO:0000313" key="3">
    <source>
        <dbReference type="Proteomes" id="UP000288246"/>
    </source>
</evidence>
<gene>
    <name evidence="2" type="ORF">CTKZ_08430</name>
</gene>
<feature type="transmembrane region" description="Helical" evidence="1">
    <location>
        <begin position="77"/>
        <end position="93"/>
    </location>
</feature>
<feature type="transmembrane region" description="Helical" evidence="1">
    <location>
        <begin position="99"/>
        <end position="118"/>
    </location>
</feature>
<protein>
    <submittedName>
        <fullName evidence="2">Uncharacterized protein</fullName>
    </submittedName>
</protein>
<keyword evidence="3" id="KW-1185">Reference proteome</keyword>
<accession>A0A401UX80</accession>
<sequence length="175" mass="19386">MLRARLFLISYVPLLWIIALQHWPTGVNDWTGYLPTSGVLALSVIGLGDAFNLTLAPARLGVLPVRIENVTDEGANAAAYLVTYLLPFVSVSLDEWNAWAAHAVFFIVLFIIFVRSNFGLINPTMYLLGWKVIQADILAGEWGGHTRRVTLLAKEIPPPGNVRVRKMAGGFRLEE</sequence>
<dbReference type="Proteomes" id="UP000288246">
    <property type="component" value="Unassembled WGS sequence"/>
</dbReference>
<organism evidence="2 3">
    <name type="scientific">Cellulomonas algicola</name>
    <dbReference type="NCBI Taxonomy" id="2071633"/>
    <lineage>
        <taxon>Bacteria</taxon>
        <taxon>Bacillati</taxon>
        <taxon>Actinomycetota</taxon>
        <taxon>Actinomycetes</taxon>
        <taxon>Micrococcales</taxon>
        <taxon>Cellulomonadaceae</taxon>
        <taxon>Cellulomonas</taxon>
    </lineage>
</organism>
<proteinExistence type="predicted"/>
<dbReference type="EMBL" id="BHYL01000059">
    <property type="protein sequence ID" value="GCD19281.1"/>
    <property type="molecule type" value="Genomic_DNA"/>
</dbReference>
<keyword evidence="1" id="KW-0812">Transmembrane</keyword>
<comment type="caution">
    <text evidence="2">The sequence shown here is derived from an EMBL/GenBank/DDBJ whole genome shotgun (WGS) entry which is preliminary data.</text>
</comment>
<feature type="transmembrane region" description="Helical" evidence="1">
    <location>
        <begin position="37"/>
        <end position="56"/>
    </location>
</feature>
<name>A0A401UX80_9CELL</name>
<keyword evidence="1" id="KW-0472">Membrane</keyword>
<evidence type="ECO:0000256" key="1">
    <source>
        <dbReference type="SAM" id="Phobius"/>
    </source>
</evidence>